<sequence>MIHITEPVRKSALDVIQYNLRAAGCKTYVTRVVYFGEYRGTHEVLRKRMEDIIHDLHMDYNDMPITGLFLVYPTCYIHVLEAWEDIIYKHYELMYNTENNEYKFGKAIPLPSYHHVHQRFFTSWCHVYTTPPTLIGTLEGHTLDDIQKQVSNCLMKMYTLCDYIARAGLGEKSIDVQDALWNLGDKAARYLPESTVLEFLLNVSSPVLKTVEEYLRMYSDVSPSAFWDDNNVWPPPCDIMPRDVFDEHGRRKISYHPNSEK</sequence>
<evidence type="ECO:0000313" key="2">
    <source>
        <dbReference type="Proteomes" id="UP001497644"/>
    </source>
</evidence>
<protein>
    <submittedName>
        <fullName evidence="1">Uncharacterized protein</fullName>
    </submittedName>
</protein>
<dbReference type="EMBL" id="OZ034829">
    <property type="protein sequence ID" value="CAL1685588.1"/>
    <property type="molecule type" value="Genomic_DNA"/>
</dbReference>
<dbReference type="AlphaFoldDB" id="A0AAV2P1Q7"/>
<accession>A0AAV2P1Q7</accession>
<keyword evidence="2" id="KW-1185">Reference proteome</keyword>
<reference evidence="1" key="1">
    <citation type="submission" date="2024-04" db="EMBL/GenBank/DDBJ databases">
        <authorList>
            <consortium name="Molecular Ecology Group"/>
        </authorList>
    </citation>
    <scope>NUCLEOTIDE SEQUENCE</scope>
</reference>
<dbReference type="Proteomes" id="UP001497644">
    <property type="component" value="Chromosome 6"/>
</dbReference>
<gene>
    <name evidence="1" type="ORF">LPLAT_LOCUS11041</name>
</gene>
<dbReference type="InterPro" id="IPR055308">
    <property type="entry name" value="TEX47-like"/>
</dbReference>
<dbReference type="Pfam" id="PF24787">
    <property type="entry name" value="TEX47"/>
    <property type="match status" value="1"/>
</dbReference>
<proteinExistence type="predicted"/>
<evidence type="ECO:0000313" key="1">
    <source>
        <dbReference type="EMBL" id="CAL1685588.1"/>
    </source>
</evidence>
<name>A0AAV2P1Q7_9HYME</name>
<dbReference type="PANTHER" id="PTHR34035">
    <property type="entry name" value="TESTIS-EXPRESSED PROTEIN 47"/>
    <property type="match status" value="1"/>
</dbReference>
<dbReference type="PANTHER" id="PTHR34035:SF1">
    <property type="entry name" value="TESTIS-EXPRESSED PROTEIN 47"/>
    <property type="match status" value="1"/>
</dbReference>
<organism evidence="1 2">
    <name type="scientific">Lasius platythorax</name>
    <dbReference type="NCBI Taxonomy" id="488582"/>
    <lineage>
        <taxon>Eukaryota</taxon>
        <taxon>Metazoa</taxon>
        <taxon>Ecdysozoa</taxon>
        <taxon>Arthropoda</taxon>
        <taxon>Hexapoda</taxon>
        <taxon>Insecta</taxon>
        <taxon>Pterygota</taxon>
        <taxon>Neoptera</taxon>
        <taxon>Endopterygota</taxon>
        <taxon>Hymenoptera</taxon>
        <taxon>Apocrita</taxon>
        <taxon>Aculeata</taxon>
        <taxon>Formicoidea</taxon>
        <taxon>Formicidae</taxon>
        <taxon>Formicinae</taxon>
        <taxon>Lasius</taxon>
        <taxon>Lasius</taxon>
    </lineage>
</organism>